<dbReference type="Proteomes" id="UP001153269">
    <property type="component" value="Unassembled WGS sequence"/>
</dbReference>
<name>A0A9N7TGG8_PLEPL</name>
<evidence type="ECO:0000313" key="2">
    <source>
        <dbReference type="EMBL" id="CAB1412642.1"/>
    </source>
</evidence>
<sequence length="101" mass="10824">MLVLTPGEWETPQCKVNAGQQECGGRTAADSSCSNNRKIVSNYLVNTEEHLSAKQPDISPRRTPTAGEEQGGSFHAHVNVNSSLSPGKPAPRPIREQGADK</sequence>
<evidence type="ECO:0000256" key="1">
    <source>
        <dbReference type="SAM" id="MobiDB-lite"/>
    </source>
</evidence>
<organism evidence="2 3">
    <name type="scientific">Pleuronectes platessa</name>
    <name type="common">European plaice</name>
    <dbReference type="NCBI Taxonomy" id="8262"/>
    <lineage>
        <taxon>Eukaryota</taxon>
        <taxon>Metazoa</taxon>
        <taxon>Chordata</taxon>
        <taxon>Craniata</taxon>
        <taxon>Vertebrata</taxon>
        <taxon>Euteleostomi</taxon>
        <taxon>Actinopterygii</taxon>
        <taxon>Neopterygii</taxon>
        <taxon>Teleostei</taxon>
        <taxon>Neoteleostei</taxon>
        <taxon>Acanthomorphata</taxon>
        <taxon>Carangaria</taxon>
        <taxon>Pleuronectiformes</taxon>
        <taxon>Pleuronectoidei</taxon>
        <taxon>Pleuronectidae</taxon>
        <taxon>Pleuronectes</taxon>
    </lineage>
</organism>
<reference evidence="2" key="1">
    <citation type="submission" date="2020-03" db="EMBL/GenBank/DDBJ databases">
        <authorList>
            <person name="Weist P."/>
        </authorList>
    </citation>
    <scope>NUCLEOTIDE SEQUENCE</scope>
</reference>
<feature type="region of interest" description="Disordered" evidence="1">
    <location>
        <begin position="50"/>
        <end position="101"/>
    </location>
</feature>
<dbReference type="AlphaFoldDB" id="A0A9N7TGG8"/>
<evidence type="ECO:0000313" key="3">
    <source>
        <dbReference type="Proteomes" id="UP001153269"/>
    </source>
</evidence>
<proteinExistence type="predicted"/>
<comment type="caution">
    <text evidence="2">The sequence shown here is derived from an EMBL/GenBank/DDBJ whole genome shotgun (WGS) entry which is preliminary data.</text>
</comment>
<protein>
    <submittedName>
        <fullName evidence="2">Uncharacterized protein</fullName>
    </submittedName>
</protein>
<dbReference type="EMBL" id="CADEAL010000012">
    <property type="protein sequence ID" value="CAB1412642.1"/>
    <property type="molecule type" value="Genomic_DNA"/>
</dbReference>
<accession>A0A9N7TGG8</accession>
<gene>
    <name evidence="2" type="ORF">PLEPLA_LOCUS335</name>
</gene>
<keyword evidence="3" id="KW-1185">Reference proteome</keyword>